<evidence type="ECO:0000313" key="3">
    <source>
        <dbReference type="Proteomes" id="UP001066276"/>
    </source>
</evidence>
<reference evidence="2" key="1">
    <citation type="journal article" date="2022" name="bioRxiv">
        <title>Sequencing and chromosome-scale assembly of the giantPleurodeles waltlgenome.</title>
        <authorList>
            <person name="Brown T."/>
            <person name="Elewa A."/>
            <person name="Iarovenko S."/>
            <person name="Subramanian E."/>
            <person name="Araus A.J."/>
            <person name="Petzold A."/>
            <person name="Susuki M."/>
            <person name="Suzuki K.-i.T."/>
            <person name="Hayashi T."/>
            <person name="Toyoda A."/>
            <person name="Oliveira C."/>
            <person name="Osipova E."/>
            <person name="Leigh N.D."/>
            <person name="Simon A."/>
            <person name="Yun M.H."/>
        </authorList>
    </citation>
    <scope>NUCLEOTIDE SEQUENCE</scope>
    <source>
        <strain evidence="2">20211129_DDA</strain>
        <tissue evidence="2">Liver</tissue>
    </source>
</reference>
<evidence type="ECO:0000256" key="1">
    <source>
        <dbReference type="SAM" id="MobiDB-lite"/>
    </source>
</evidence>
<organism evidence="2 3">
    <name type="scientific">Pleurodeles waltl</name>
    <name type="common">Iberian ribbed newt</name>
    <dbReference type="NCBI Taxonomy" id="8319"/>
    <lineage>
        <taxon>Eukaryota</taxon>
        <taxon>Metazoa</taxon>
        <taxon>Chordata</taxon>
        <taxon>Craniata</taxon>
        <taxon>Vertebrata</taxon>
        <taxon>Euteleostomi</taxon>
        <taxon>Amphibia</taxon>
        <taxon>Batrachia</taxon>
        <taxon>Caudata</taxon>
        <taxon>Salamandroidea</taxon>
        <taxon>Salamandridae</taxon>
        <taxon>Pleurodelinae</taxon>
        <taxon>Pleurodeles</taxon>
    </lineage>
</organism>
<accession>A0AAV7TG52</accession>
<name>A0AAV7TG52_PLEWA</name>
<sequence>MEGLSAVSVDGARSRIHGAGRGPRADGHRRVYVLEAPGVYPKGQCQAPVRAREQYHHRGMVRDILCLVCCLQELNSTCVMGKYVV</sequence>
<gene>
    <name evidence="2" type="ORF">NDU88_000109</name>
</gene>
<dbReference type="AlphaFoldDB" id="A0AAV7TG52"/>
<feature type="region of interest" description="Disordered" evidence="1">
    <location>
        <begin position="1"/>
        <end position="25"/>
    </location>
</feature>
<dbReference type="Proteomes" id="UP001066276">
    <property type="component" value="Chromosome 3_2"/>
</dbReference>
<protein>
    <submittedName>
        <fullName evidence="2">Uncharacterized protein</fullName>
    </submittedName>
</protein>
<dbReference type="EMBL" id="JANPWB010000006">
    <property type="protein sequence ID" value="KAJ1174818.1"/>
    <property type="molecule type" value="Genomic_DNA"/>
</dbReference>
<keyword evidence="3" id="KW-1185">Reference proteome</keyword>
<evidence type="ECO:0000313" key="2">
    <source>
        <dbReference type="EMBL" id="KAJ1174818.1"/>
    </source>
</evidence>
<proteinExistence type="predicted"/>
<comment type="caution">
    <text evidence="2">The sequence shown here is derived from an EMBL/GenBank/DDBJ whole genome shotgun (WGS) entry which is preliminary data.</text>
</comment>